<dbReference type="EMBL" id="CVMU01000364">
    <property type="protein sequence ID" value="CRG85163.1"/>
    <property type="molecule type" value="Genomic_DNA"/>
</dbReference>
<evidence type="ECO:0000313" key="3">
    <source>
        <dbReference type="Proteomes" id="UP000220158"/>
    </source>
</evidence>
<dbReference type="AlphaFoldDB" id="A0A1J1GKH6"/>
<organism evidence="2 3">
    <name type="scientific">Plasmodium relictum</name>
    <dbReference type="NCBI Taxonomy" id="85471"/>
    <lineage>
        <taxon>Eukaryota</taxon>
        <taxon>Sar</taxon>
        <taxon>Alveolata</taxon>
        <taxon>Apicomplexa</taxon>
        <taxon>Aconoidasida</taxon>
        <taxon>Haemosporida</taxon>
        <taxon>Plasmodiidae</taxon>
        <taxon>Plasmodium</taxon>
        <taxon>Plasmodium (Haemamoeba)</taxon>
    </lineage>
</organism>
<dbReference type="RefSeq" id="XP_028531247.1">
    <property type="nucleotide sequence ID" value="XM_028676612.1"/>
</dbReference>
<proteinExistence type="predicted"/>
<sequence>MQEERERIERKEKKRFRRSQDDKARWMSDFNIERDKLLEELRKNDNDENCKKFLDFLDCHREYLMVSSPNNPFGSNSTFTGDQIKLNEIKKLSNITNCYDSYKNNGTNIIMKWEQKFQQGKRKETMKFSRRNPKCESLYLWFISRKIDFYNIVKSMPLNYSEFWDHMKDEKLYEGGGQISDKIKRCVTSHFNTTEYNNIGNWMYTFGSEREIHNIKLKRGLINITEYDNWLNEKEKNFTNSQTWNVTDLKPFTDHWKSLRNETEEYRNSIIANHNCSLITNLNKAIITTQVTTDTLPSTGFSSVLNNAVTLNNSPTSATSVTITNTSTLSLQNTTDSVNISSTSPPLSLDTLTIMPHFPITMNSSAITGNSSKSALTPPVTNNSVVSTNSFHMQYDIINQSTPKYNTSSTMNTNISITSIAKAPTIIPSRNIVHDKYPGNILVLFCTSFGTILFGCTPIGSWIGRYKSKKRKKMKKIESQNTSTSIYPKRKSTKKTKHLASSYWTQSPSYEVTFENEKNVKEIKKYKEMELEGIRNDFVVKTEKNQIEEEENKEQYIKDKEKKKTDMKMEILIHRNENNNIESDASIKREMHKKKIFIEIYMTVLDECQREEWELYKEDFLKICLEEWKNDNTLYEDIILEENKVKNTEQGISSISFEGQKFLWNKYMKNNKKMLEKWKRDKWFKNLKKEWEKEQRDCRQITDGLELMEIEKGKKNMVEKQKIIWKHWLIKQRKWFMECNKEKWFNELLEEYEMEKGKYMKELPKENNEIMKNKKKKLIKKLWIEIHMMILEECKKEEWERNKEEFIKTSM</sequence>
<feature type="transmembrane region" description="Helical" evidence="1">
    <location>
        <begin position="441"/>
        <end position="464"/>
    </location>
</feature>
<dbReference type="GeneID" id="39733902"/>
<keyword evidence="1" id="KW-0472">Membrane</keyword>
<name>A0A1J1GKH6_PLARL</name>
<protein>
    <submittedName>
        <fullName evidence="2">Surface-associated interspersed protein (SURFIN)</fullName>
    </submittedName>
</protein>
<evidence type="ECO:0000313" key="2">
    <source>
        <dbReference type="EMBL" id="CRG85163.1"/>
    </source>
</evidence>
<reference evidence="2 3" key="1">
    <citation type="submission" date="2015-04" db="EMBL/GenBank/DDBJ databases">
        <authorList>
            <consortium name="Pathogen Informatics"/>
        </authorList>
    </citation>
    <scope>NUCLEOTIDE SEQUENCE [LARGE SCALE GENOMIC DNA]</scope>
    <source>
        <strain evidence="2 3">SGS1</strain>
    </source>
</reference>
<gene>
    <name evidence="2" type="ORF">PRELSG_0000200</name>
</gene>
<dbReference type="Proteomes" id="UP000220158">
    <property type="component" value="Unassembled WGS sequence"/>
</dbReference>
<dbReference type="KEGG" id="prel:PRELSG_0000200"/>
<feature type="non-terminal residue" evidence="2">
    <location>
        <position position="811"/>
    </location>
</feature>
<accession>A0A1J1GKH6</accession>
<evidence type="ECO:0000256" key="1">
    <source>
        <dbReference type="SAM" id="Phobius"/>
    </source>
</evidence>
<keyword evidence="1" id="KW-1133">Transmembrane helix</keyword>
<keyword evidence="3" id="KW-1185">Reference proteome</keyword>
<keyword evidence="1" id="KW-0812">Transmembrane</keyword>
<dbReference type="VEuPathDB" id="PlasmoDB:PRELSG_0000200"/>